<dbReference type="SUPFAM" id="SSF52047">
    <property type="entry name" value="RNI-like"/>
    <property type="match status" value="1"/>
</dbReference>
<dbReference type="InterPro" id="IPR055411">
    <property type="entry name" value="LRR_FXL15/At3g58940/PEG3-like"/>
</dbReference>
<dbReference type="Pfam" id="PF24758">
    <property type="entry name" value="LRR_At5g56370"/>
    <property type="match status" value="1"/>
</dbReference>
<evidence type="ECO:0000313" key="2">
    <source>
        <dbReference type="EMBL" id="CAI9098901.1"/>
    </source>
</evidence>
<dbReference type="Proteomes" id="UP001161247">
    <property type="component" value="Chromosome 3"/>
</dbReference>
<dbReference type="InterPro" id="IPR032675">
    <property type="entry name" value="LRR_dom_sf"/>
</dbReference>
<feature type="domain" description="F-box/LRR-repeat protein 15/At3g58940/PEG3-like LRR" evidence="1">
    <location>
        <begin position="6"/>
        <end position="136"/>
    </location>
</feature>
<gene>
    <name evidence="2" type="ORF">OLC1_LOCUS9009</name>
</gene>
<evidence type="ECO:0000313" key="3">
    <source>
        <dbReference type="Proteomes" id="UP001161247"/>
    </source>
</evidence>
<protein>
    <submittedName>
        <fullName evidence="2">OLC1v1035632C1</fullName>
    </submittedName>
</protein>
<name>A0AAV1CUA0_OLDCO</name>
<dbReference type="Gene3D" id="3.80.10.10">
    <property type="entry name" value="Ribonuclease Inhibitor"/>
    <property type="match status" value="1"/>
</dbReference>
<organism evidence="2 3">
    <name type="scientific">Oldenlandia corymbosa var. corymbosa</name>
    <dbReference type="NCBI Taxonomy" id="529605"/>
    <lineage>
        <taxon>Eukaryota</taxon>
        <taxon>Viridiplantae</taxon>
        <taxon>Streptophyta</taxon>
        <taxon>Embryophyta</taxon>
        <taxon>Tracheophyta</taxon>
        <taxon>Spermatophyta</taxon>
        <taxon>Magnoliopsida</taxon>
        <taxon>eudicotyledons</taxon>
        <taxon>Gunneridae</taxon>
        <taxon>Pentapetalae</taxon>
        <taxon>asterids</taxon>
        <taxon>lamiids</taxon>
        <taxon>Gentianales</taxon>
        <taxon>Rubiaceae</taxon>
        <taxon>Rubioideae</taxon>
        <taxon>Spermacoceae</taxon>
        <taxon>Hedyotis-Oldenlandia complex</taxon>
        <taxon>Oldenlandia</taxon>
    </lineage>
</organism>
<proteinExistence type="predicted"/>
<evidence type="ECO:0000259" key="1">
    <source>
        <dbReference type="Pfam" id="PF24758"/>
    </source>
</evidence>
<dbReference type="PANTHER" id="PTHR31900">
    <property type="entry name" value="F-BOX/RNI SUPERFAMILY PROTEIN-RELATED"/>
    <property type="match status" value="1"/>
</dbReference>
<dbReference type="PANTHER" id="PTHR31900:SF34">
    <property type="entry name" value="EMB|CAB62440.1-RELATED"/>
    <property type="match status" value="1"/>
</dbReference>
<keyword evidence="3" id="KW-1185">Reference proteome</keyword>
<dbReference type="AlphaFoldDB" id="A0AAV1CUA0"/>
<sequence length="254" mass="28713">MKAITSNVEELDLGFEYSHLELPPSVFSCKTLVVLKLSGRIRIMVPSTACLPNLKSLYLNFLRFLDDESAANLISCCVALENLSIQRNACDEVRKLRIHKPTLRSFKIHYGNNIFYTDRDREDETILELNAPALQYLDVKYYISDPLLVANVGSLYKATLDLNKGRSCLSLIRCLEAFSNVKFLSLSGLTRGLKLEQGFPSVKLLKLTHLTLGARCVWRPMLPDFLQCFEKLEVLGLTKVRVIAAKNQVSRTPN</sequence>
<accession>A0AAV1CUA0</accession>
<reference evidence="2" key="1">
    <citation type="submission" date="2023-03" db="EMBL/GenBank/DDBJ databases">
        <authorList>
            <person name="Julca I."/>
        </authorList>
    </citation>
    <scope>NUCLEOTIDE SEQUENCE</scope>
</reference>
<dbReference type="InterPro" id="IPR050232">
    <property type="entry name" value="FBL13/AtMIF1-like"/>
</dbReference>
<dbReference type="EMBL" id="OX459120">
    <property type="protein sequence ID" value="CAI9098901.1"/>
    <property type="molecule type" value="Genomic_DNA"/>
</dbReference>